<feature type="region of interest" description="Disordered" evidence="2">
    <location>
        <begin position="73"/>
        <end position="93"/>
    </location>
</feature>
<evidence type="ECO:0000256" key="2">
    <source>
        <dbReference type="SAM" id="MobiDB-lite"/>
    </source>
</evidence>
<dbReference type="GeneID" id="106080331"/>
<sequence>MNEKVKRLERSRCESIDVIWFNKDDSNYLHSAYATDVLENDALQKSHSPQTETCKATSTTLTDLQREIGYFPARAENNLDTSRSDSSDWDSESVSEVIKRNSAATSEDNRACSTDWNNPHVGSTLGGIIIKLVKSGSKNNNKNSQKFVTGCDTNNGNNSTLESGLKIFDEVTTGKAIFIEDNVVIDSFQSLNHVQDICTLSARVHNQIQDGQHFEGSVIAPLCHCGLLLDSEELISSEFEQMDRGKNQTSIAYERRLAERTSSRITKPEAVKKQVGFKIDPDKKSGLMKRASPKPNEEEVAKKTMTAKEVHVQEHVFHTHNSGLAYSAQTSTVKKSSSGTMGESSRRRLDMRSVSLADHETELRKSQTEVDELKTELAKLSQEIDARNEEIASLKASLQTAEEKDRQMEELDGKLRDTERQMEEESNRRAALQDELARMDERFTALKVEFAEKEEKFETYLMNMYKKGLEAARFEREEELLMLAKNNKSNVTVRELTRKLSRTESELAKWQGLRLGESYFNSDLPRNESDATLSFVRDSFLHFMSDSADVHEHLKALLKIFKYSDEQLGKVWKGLEDFKNIDRKKIMDKIEVANGTAIGKNGHN</sequence>
<proteinExistence type="predicted"/>
<organism evidence="3 4">
    <name type="scientific">Biomphalaria glabrata</name>
    <name type="common">Bloodfluke planorb</name>
    <name type="synonym">Freshwater snail</name>
    <dbReference type="NCBI Taxonomy" id="6526"/>
    <lineage>
        <taxon>Eukaryota</taxon>
        <taxon>Metazoa</taxon>
        <taxon>Spiralia</taxon>
        <taxon>Lophotrochozoa</taxon>
        <taxon>Mollusca</taxon>
        <taxon>Gastropoda</taxon>
        <taxon>Heterobranchia</taxon>
        <taxon>Euthyneura</taxon>
        <taxon>Panpulmonata</taxon>
        <taxon>Hygrophila</taxon>
        <taxon>Lymnaeoidea</taxon>
        <taxon>Planorbidae</taxon>
        <taxon>Biomphalaria</taxon>
    </lineage>
</organism>
<dbReference type="Proteomes" id="UP001165740">
    <property type="component" value="Chromosome 17"/>
</dbReference>
<name>A0A9U8EPB9_BIOGL</name>
<keyword evidence="1" id="KW-0175">Coiled coil</keyword>
<evidence type="ECO:0000256" key="1">
    <source>
        <dbReference type="SAM" id="Coils"/>
    </source>
</evidence>
<dbReference type="OrthoDB" id="5807119at2759"/>
<gene>
    <name evidence="4" type="primary">LOC106080331</name>
</gene>
<protein>
    <submittedName>
        <fullName evidence="4">Uncharacterized protein LOC106080331</fullName>
    </submittedName>
</protein>
<dbReference type="RefSeq" id="XP_013097128.2">
    <property type="nucleotide sequence ID" value="XM_013241674.2"/>
</dbReference>
<dbReference type="KEGG" id="bgt:106080331"/>
<feature type="coiled-coil region" evidence="1">
    <location>
        <begin position="486"/>
        <end position="513"/>
    </location>
</feature>
<feature type="compositionally biased region" description="Polar residues" evidence="2">
    <location>
        <begin position="328"/>
        <end position="343"/>
    </location>
</feature>
<accession>A0A9U8EPB9</accession>
<feature type="coiled-coil region" evidence="1">
    <location>
        <begin position="356"/>
        <end position="456"/>
    </location>
</feature>
<keyword evidence="3" id="KW-1185">Reference proteome</keyword>
<dbReference type="AlphaFoldDB" id="A0A9U8EPB9"/>
<evidence type="ECO:0000313" key="4">
    <source>
        <dbReference type="RefSeq" id="XP_013097128.2"/>
    </source>
</evidence>
<reference evidence="4" key="1">
    <citation type="submission" date="2025-08" db="UniProtKB">
        <authorList>
            <consortium name="RefSeq"/>
        </authorList>
    </citation>
    <scope>IDENTIFICATION</scope>
</reference>
<evidence type="ECO:0000313" key="3">
    <source>
        <dbReference type="Proteomes" id="UP001165740"/>
    </source>
</evidence>
<dbReference type="SUPFAM" id="SSF90257">
    <property type="entry name" value="Myosin rod fragments"/>
    <property type="match status" value="1"/>
</dbReference>
<feature type="region of interest" description="Disordered" evidence="2">
    <location>
        <begin position="328"/>
        <end position="349"/>
    </location>
</feature>